<organism evidence="2 3">
    <name type="scientific">Candidatus Wolfebacteria bacterium RIFCSPLOWO2_01_FULL_45_19</name>
    <dbReference type="NCBI Taxonomy" id="1802557"/>
    <lineage>
        <taxon>Bacteria</taxon>
        <taxon>Candidatus Wolfeibacteriota</taxon>
    </lineage>
</organism>
<keyword evidence="1" id="KW-1133">Transmembrane helix</keyword>
<dbReference type="EMBL" id="MGIR01000004">
    <property type="protein sequence ID" value="OGM91043.1"/>
    <property type="molecule type" value="Genomic_DNA"/>
</dbReference>
<evidence type="ECO:0000313" key="2">
    <source>
        <dbReference type="EMBL" id="OGM91043.1"/>
    </source>
</evidence>
<dbReference type="InterPro" id="IPR014717">
    <property type="entry name" value="Transl_elong_EF1B/ribsomal_bS6"/>
</dbReference>
<evidence type="ECO:0000313" key="3">
    <source>
        <dbReference type="Proteomes" id="UP000178946"/>
    </source>
</evidence>
<dbReference type="Gene3D" id="3.30.70.60">
    <property type="match status" value="1"/>
</dbReference>
<dbReference type="Proteomes" id="UP000178946">
    <property type="component" value="Unassembled WGS sequence"/>
</dbReference>
<reference evidence="2 3" key="1">
    <citation type="journal article" date="2016" name="Nat. Commun.">
        <title>Thousands of microbial genomes shed light on interconnected biogeochemical processes in an aquifer system.</title>
        <authorList>
            <person name="Anantharaman K."/>
            <person name="Brown C.T."/>
            <person name="Hug L.A."/>
            <person name="Sharon I."/>
            <person name="Castelle C.J."/>
            <person name="Probst A.J."/>
            <person name="Thomas B.C."/>
            <person name="Singh A."/>
            <person name="Wilkins M.J."/>
            <person name="Karaoz U."/>
            <person name="Brodie E.L."/>
            <person name="Williams K.H."/>
            <person name="Hubbard S.S."/>
            <person name="Banfield J.F."/>
        </authorList>
    </citation>
    <scope>NUCLEOTIDE SEQUENCE [LARGE SCALE GENOMIC DNA]</scope>
</reference>
<evidence type="ECO:0000256" key="1">
    <source>
        <dbReference type="SAM" id="Phobius"/>
    </source>
</evidence>
<comment type="caution">
    <text evidence="2">The sequence shown here is derived from an EMBL/GenBank/DDBJ whole genome shotgun (WGS) entry which is preliminary data.</text>
</comment>
<keyword evidence="1" id="KW-0812">Transmembrane</keyword>
<sequence>MAKPSSKRFVSILLSMFFILAAIVGYSLFVVPALQEAKLLRGEMDAKEQFYDDQRLAIERIKAWLSQFEENAQLQEAMNSILPVGDSRQSLLVAQVSGLAALNGLVLDNLSMRVGPIEPPSFEIPLAAGMGKVTLEFSAAGSYEALKNFLSALETNIRIMDVASLDAEAIAGQNLFRLDFAVDVYYQAKSTQ</sequence>
<proteinExistence type="predicted"/>
<evidence type="ECO:0008006" key="4">
    <source>
        <dbReference type="Google" id="ProtNLM"/>
    </source>
</evidence>
<gene>
    <name evidence="2" type="ORF">A3A20_00405</name>
</gene>
<name>A0A1F8DQZ1_9BACT</name>
<dbReference type="AlphaFoldDB" id="A0A1F8DQZ1"/>
<feature type="transmembrane region" description="Helical" evidence="1">
    <location>
        <begin position="12"/>
        <end position="34"/>
    </location>
</feature>
<accession>A0A1F8DQZ1</accession>
<keyword evidence="1" id="KW-0472">Membrane</keyword>
<protein>
    <recommendedName>
        <fullName evidence="4">Pilus assembly protein PilO</fullName>
    </recommendedName>
</protein>
<dbReference type="STRING" id="1802557.A3A20_00405"/>